<keyword evidence="1" id="KW-0472">Membrane</keyword>
<feature type="transmembrane region" description="Helical" evidence="1">
    <location>
        <begin position="39"/>
        <end position="59"/>
    </location>
</feature>
<feature type="transmembrane region" description="Helical" evidence="1">
    <location>
        <begin position="159"/>
        <end position="182"/>
    </location>
</feature>
<feature type="transmembrane region" description="Helical" evidence="1">
    <location>
        <begin position="90"/>
        <end position="113"/>
    </location>
</feature>
<feature type="transmembrane region" description="Helical" evidence="1">
    <location>
        <begin position="6"/>
        <end position="27"/>
    </location>
</feature>
<evidence type="ECO:0000256" key="1">
    <source>
        <dbReference type="SAM" id="Phobius"/>
    </source>
</evidence>
<proteinExistence type="predicted"/>
<feature type="transmembrane region" description="Helical" evidence="1">
    <location>
        <begin position="202"/>
        <end position="223"/>
    </location>
</feature>
<feature type="transmembrane region" description="Helical" evidence="1">
    <location>
        <begin position="125"/>
        <end position="147"/>
    </location>
</feature>
<dbReference type="AlphaFoldDB" id="A0A382BYR1"/>
<dbReference type="EMBL" id="UINC01032005">
    <property type="protein sequence ID" value="SVB18965.1"/>
    <property type="molecule type" value="Genomic_DNA"/>
</dbReference>
<evidence type="ECO:0000313" key="2">
    <source>
        <dbReference type="EMBL" id="SVB18965.1"/>
    </source>
</evidence>
<feature type="non-terminal residue" evidence="2">
    <location>
        <position position="229"/>
    </location>
</feature>
<sequence>MFSFLAEILAITFLGFGAIYPLLLWLSPYKLIEGGFYRFNQGMVSIVVSIGIIFIYLSLSHYNNFYLGVFWLFIQLFVTAAYWKTTNINNFFISIPPVIGIAYLMLIMNQIFIVDLEFSDYIIIFNSYSIIALVFFSMILGHWYLNVIQLPINLLKNSIILFSALLATRLLWNVYALISFEVVDNYGIVLSLISFLWTFEGFLLSVAIFFGVIIPILLNVFIWNTLQIQ</sequence>
<keyword evidence="1" id="KW-0812">Transmembrane</keyword>
<accession>A0A382BYR1</accession>
<gene>
    <name evidence="2" type="ORF">METZ01_LOCUS171819</name>
</gene>
<name>A0A382BYR1_9ZZZZ</name>
<protein>
    <submittedName>
        <fullName evidence="2">Uncharacterized protein</fullName>
    </submittedName>
</protein>
<feature type="transmembrane region" description="Helical" evidence="1">
    <location>
        <begin position="65"/>
        <end position="83"/>
    </location>
</feature>
<organism evidence="2">
    <name type="scientific">marine metagenome</name>
    <dbReference type="NCBI Taxonomy" id="408172"/>
    <lineage>
        <taxon>unclassified sequences</taxon>
        <taxon>metagenomes</taxon>
        <taxon>ecological metagenomes</taxon>
    </lineage>
</organism>
<reference evidence="2" key="1">
    <citation type="submission" date="2018-05" db="EMBL/GenBank/DDBJ databases">
        <authorList>
            <person name="Lanie J.A."/>
            <person name="Ng W.-L."/>
            <person name="Kazmierczak K.M."/>
            <person name="Andrzejewski T.M."/>
            <person name="Davidsen T.M."/>
            <person name="Wayne K.J."/>
            <person name="Tettelin H."/>
            <person name="Glass J.I."/>
            <person name="Rusch D."/>
            <person name="Podicherti R."/>
            <person name="Tsui H.-C.T."/>
            <person name="Winkler M.E."/>
        </authorList>
    </citation>
    <scope>NUCLEOTIDE SEQUENCE</scope>
</reference>
<keyword evidence="1" id="KW-1133">Transmembrane helix</keyword>